<dbReference type="InterPro" id="IPR003710">
    <property type="entry name" value="ApbA"/>
</dbReference>
<evidence type="ECO:0000256" key="1">
    <source>
        <dbReference type="ARBA" id="ARBA00007870"/>
    </source>
</evidence>
<dbReference type="PANTHER" id="PTHR43765">
    <property type="entry name" value="2-DEHYDROPANTOATE 2-REDUCTASE-RELATED"/>
    <property type="match status" value="1"/>
</dbReference>
<evidence type="ECO:0000256" key="6">
    <source>
        <dbReference type="SAM" id="MobiDB-lite"/>
    </source>
</evidence>
<name>A0A067MRG4_BOTB1</name>
<dbReference type="InterPro" id="IPR008927">
    <property type="entry name" value="6-PGluconate_DH-like_C_sf"/>
</dbReference>
<dbReference type="InterPro" id="IPR013328">
    <property type="entry name" value="6PGD_dom2"/>
</dbReference>
<feature type="domain" description="Ketopantoate reductase N-terminal" evidence="7">
    <location>
        <begin position="97"/>
        <end position="193"/>
    </location>
</feature>
<dbReference type="InParanoid" id="A0A067MRG4"/>
<evidence type="ECO:0000313" key="9">
    <source>
        <dbReference type="EMBL" id="KDQ14447.1"/>
    </source>
</evidence>
<proteinExistence type="inferred from homology"/>
<evidence type="ECO:0000256" key="5">
    <source>
        <dbReference type="ARBA" id="ARBA00032024"/>
    </source>
</evidence>
<organism evidence="9 10">
    <name type="scientific">Botryobasidium botryosum (strain FD-172 SS1)</name>
    <dbReference type="NCBI Taxonomy" id="930990"/>
    <lineage>
        <taxon>Eukaryota</taxon>
        <taxon>Fungi</taxon>
        <taxon>Dikarya</taxon>
        <taxon>Basidiomycota</taxon>
        <taxon>Agaricomycotina</taxon>
        <taxon>Agaricomycetes</taxon>
        <taxon>Cantharellales</taxon>
        <taxon>Botryobasidiaceae</taxon>
        <taxon>Botryobasidium</taxon>
    </lineage>
</organism>
<sequence>MRFHVIGVGNIGSLLAFHLRRTLPRPHTVSLIVKQKSFGKKMLAEMRSTITVEQFGIRRSIGGFDIELFNPALKFSQSDFAPKFTPTFSATQTPPNEPKPSGDIAPGGRIESLFVTTKTTQTLHAIRELRGRITPASTIVLLQNGMGVLQSLLSEVFVDPVQRPNFILGTTTHGVWKKGSFDVVHAGMGDIHFCVVPDPLGRRDFERSLRAENRAVAQLSVEDILKPEPDAPQLDDPNKFRSLAATVHLLQQIQDLSPTWESAIALEARLLRKLVVNVCINPLTALIGCKNGELLNNAPAHRIIRGVCAEAAAVFAARAAADPEAYPVPPPKASSLEAEVLRVARATATNYSSMLFDVKHGNRTEVDHINGYLSQLGKLHRVPTPRNDQLLELIKLRGLIPLKAHL</sequence>
<protein>
    <recommendedName>
        <fullName evidence="2">2-dehydropantoate 2-reductase</fullName>
        <ecNumber evidence="2">1.1.1.169</ecNumber>
    </recommendedName>
    <alternativeName>
        <fullName evidence="5">Ketopantoate reductase</fullName>
    </alternativeName>
</protein>
<dbReference type="STRING" id="930990.A0A067MRG4"/>
<keyword evidence="10" id="KW-1185">Reference proteome</keyword>
<evidence type="ECO:0000256" key="2">
    <source>
        <dbReference type="ARBA" id="ARBA00013014"/>
    </source>
</evidence>
<dbReference type="Pfam" id="PF02558">
    <property type="entry name" value="ApbA"/>
    <property type="match status" value="1"/>
</dbReference>
<dbReference type="SUPFAM" id="SSF51735">
    <property type="entry name" value="NAD(P)-binding Rossmann-fold domains"/>
    <property type="match status" value="1"/>
</dbReference>
<dbReference type="InterPro" id="IPR013332">
    <property type="entry name" value="KPR_N"/>
</dbReference>
<reference evidence="10" key="1">
    <citation type="journal article" date="2014" name="Proc. Natl. Acad. Sci. U.S.A.">
        <title>Extensive sampling of basidiomycete genomes demonstrates inadequacy of the white-rot/brown-rot paradigm for wood decay fungi.</title>
        <authorList>
            <person name="Riley R."/>
            <person name="Salamov A.A."/>
            <person name="Brown D.W."/>
            <person name="Nagy L.G."/>
            <person name="Floudas D."/>
            <person name="Held B.W."/>
            <person name="Levasseur A."/>
            <person name="Lombard V."/>
            <person name="Morin E."/>
            <person name="Otillar R."/>
            <person name="Lindquist E.A."/>
            <person name="Sun H."/>
            <person name="LaButti K.M."/>
            <person name="Schmutz J."/>
            <person name="Jabbour D."/>
            <person name="Luo H."/>
            <person name="Baker S.E."/>
            <person name="Pisabarro A.G."/>
            <person name="Walton J.D."/>
            <person name="Blanchette R.A."/>
            <person name="Henrissat B."/>
            <person name="Martin F."/>
            <person name="Cullen D."/>
            <person name="Hibbett D.S."/>
            <person name="Grigoriev I.V."/>
        </authorList>
    </citation>
    <scope>NUCLEOTIDE SEQUENCE [LARGE SCALE GENOMIC DNA]</scope>
    <source>
        <strain evidence="10">FD-172 SS1</strain>
    </source>
</reference>
<gene>
    <name evidence="9" type="ORF">BOTBODRAFT_132264</name>
</gene>
<dbReference type="InterPro" id="IPR013752">
    <property type="entry name" value="KPA_reductase"/>
</dbReference>
<dbReference type="EMBL" id="KL198037">
    <property type="protein sequence ID" value="KDQ14447.1"/>
    <property type="molecule type" value="Genomic_DNA"/>
</dbReference>
<accession>A0A067MRG4</accession>
<evidence type="ECO:0000259" key="7">
    <source>
        <dbReference type="Pfam" id="PF02558"/>
    </source>
</evidence>
<keyword evidence="4" id="KW-0560">Oxidoreductase</keyword>
<feature type="region of interest" description="Disordered" evidence="6">
    <location>
        <begin position="86"/>
        <end position="106"/>
    </location>
</feature>
<dbReference type="NCBIfam" id="TIGR00745">
    <property type="entry name" value="apbA_panE"/>
    <property type="match status" value="1"/>
</dbReference>
<evidence type="ECO:0000259" key="8">
    <source>
        <dbReference type="Pfam" id="PF08546"/>
    </source>
</evidence>
<dbReference type="GO" id="GO:0015940">
    <property type="term" value="P:pantothenate biosynthetic process"/>
    <property type="evidence" value="ECO:0007669"/>
    <property type="project" value="InterPro"/>
</dbReference>
<dbReference type="HOGENOM" id="CLU_031468_10_3_1"/>
<evidence type="ECO:0000313" key="10">
    <source>
        <dbReference type="Proteomes" id="UP000027195"/>
    </source>
</evidence>
<dbReference type="InterPro" id="IPR036291">
    <property type="entry name" value="NAD(P)-bd_dom_sf"/>
</dbReference>
<dbReference type="GO" id="GO:0050661">
    <property type="term" value="F:NADP binding"/>
    <property type="evidence" value="ECO:0007669"/>
    <property type="project" value="TreeGrafter"/>
</dbReference>
<comment type="similarity">
    <text evidence="1">Belongs to the ketopantoate reductase family.</text>
</comment>
<dbReference type="OrthoDB" id="73846at2759"/>
<feature type="domain" description="Ketopantoate reductase C-terminal" evidence="8">
    <location>
        <begin position="267"/>
        <end position="396"/>
    </location>
</feature>
<dbReference type="Gene3D" id="1.10.1040.10">
    <property type="entry name" value="N-(1-d-carboxylethyl)-l-norvaline Dehydrogenase, domain 2"/>
    <property type="match status" value="1"/>
</dbReference>
<dbReference type="Proteomes" id="UP000027195">
    <property type="component" value="Unassembled WGS sequence"/>
</dbReference>
<evidence type="ECO:0000256" key="4">
    <source>
        <dbReference type="ARBA" id="ARBA00023002"/>
    </source>
</evidence>
<dbReference type="Gene3D" id="3.40.50.720">
    <property type="entry name" value="NAD(P)-binding Rossmann-like Domain"/>
    <property type="match status" value="1"/>
</dbReference>
<evidence type="ECO:0000256" key="3">
    <source>
        <dbReference type="ARBA" id="ARBA00022857"/>
    </source>
</evidence>
<dbReference type="AlphaFoldDB" id="A0A067MRG4"/>
<dbReference type="GO" id="GO:0005739">
    <property type="term" value="C:mitochondrion"/>
    <property type="evidence" value="ECO:0007669"/>
    <property type="project" value="TreeGrafter"/>
</dbReference>
<dbReference type="InterPro" id="IPR050838">
    <property type="entry name" value="Ketopantoate_reductase"/>
</dbReference>
<dbReference type="SUPFAM" id="SSF48179">
    <property type="entry name" value="6-phosphogluconate dehydrogenase C-terminal domain-like"/>
    <property type="match status" value="1"/>
</dbReference>
<dbReference type="EC" id="1.1.1.169" evidence="2"/>
<dbReference type="PANTHER" id="PTHR43765:SF2">
    <property type="entry name" value="2-DEHYDROPANTOATE 2-REDUCTASE"/>
    <property type="match status" value="1"/>
</dbReference>
<keyword evidence="3" id="KW-0521">NADP</keyword>
<dbReference type="GO" id="GO:0008677">
    <property type="term" value="F:2-dehydropantoate 2-reductase activity"/>
    <property type="evidence" value="ECO:0007669"/>
    <property type="project" value="UniProtKB-EC"/>
</dbReference>
<dbReference type="Pfam" id="PF08546">
    <property type="entry name" value="ApbA_C"/>
    <property type="match status" value="1"/>
</dbReference>
<dbReference type="FunCoup" id="A0A067MRG4">
    <property type="interactions" value="256"/>
</dbReference>